<dbReference type="Gene3D" id="3.40.50.720">
    <property type="entry name" value="NAD(P)-binding Rossmann-like Domain"/>
    <property type="match status" value="1"/>
</dbReference>
<dbReference type="GO" id="GO:0006633">
    <property type="term" value="P:fatty acid biosynthetic process"/>
    <property type="evidence" value="ECO:0007669"/>
    <property type="project" value="TreeGrafter"/>
</dbReference>
<evidence type="ECO:0000256" key="1">
    <source>
        <dbReference type="ARBA" id="ARBA00006484"/>
    </source>
</evidence>
<accession>A0A5N5QIK1</accession>
<dbReference type="PRINTS" id="PR00080">
    <property type="entry name" value="SDRFAMILY"/>
</dbReference>
<dbReference type="PRINTS" id="PR00081">
    <property type="entry name" value="GDHRDH"/>
</dbReference>
<sequence length="266" mass="27945">MSPSISKISETSKHNVEKSAIVTGAAQGLAHDGFGVILNDLASKSEQGLAAAKSISMSSGRPVIFMAGSVAEELDVDALVQRAVDEFGGLDVMVANAGICTVNTLMDTTLSEWNLNMNVNALGVLYCYRSAARQMIKQGRGGRLIGASSVCAIKGNNTVAAYSASKFAMRGITQSAALEFAPHKITVNCFSGGCINTEMHLDAAQVVSERMKLPMDVLLKGAYTVFPLGYLGEPEDVAGLVSFLASPESHYITGQTIGVDGGWQMN</sequence>
<dbReference type="GO" id="GO:0048038">
    <property type="term" value="F:quinone binding"/>
    <property type="evidence" value="ECO:0007669"/>
    <property type="project" value="TreeGrafter"/>
</dbReference>
<comment type="caution">
    <text evidence="3">The sequence shown here is derived from an EMBL/GenBank/DDBJ whole genome shotgun (WGS) entry which is preliminary data.</text>
</comment>
<gene>
    <name evidence="3" type="ORF">CTheo_4971</name>
</gene>
<dbReference type="InterPro" id="IPR036291">
    <property type="entry name" value="NAD(P)-bd_dom_sf"/>
</dbReference>
<dbReference type="GO" id="GO:0016616">
    <property type="term" value="F:oxidoreductase activity, acting on the CH-OH group of donors, NAD or NADP as acceptor"/>
    <property type="evidence" value="ECO:0007669"/>
    <property type="project" value="TreeGrafter"/>
</dbReference>
<dbReference type="Proteomes" id="UP000383932">
    <property type="component" value="Unassembled WGS sequence"/>
</dbReference>
<dbReference type="EMBL" id="SSOP01000098">
    <property type="protein sequence ID" value="KAB5591582.1"/>
    <property type="molecule type" value="Genomic_DNA"/>
</dbReference>
<dbReference type="PANTHER" id="PTHR42760">
    <property type="entry name" value="SHORT-CHAIN DEHYDROGENASES/REDUCTASES FAMILY MEMBER"/>
    <property type="match status" value="1"/>
</dbReference>
<keyword evidence="4" id="KW-1185">Reference proteome</keyword>
<organism evidence="3 4">
    <name type="scientific">Ceratobasidium theobromae</name>
    <dbReference type="NCBI Taxonomy" id="1582974"/>
    <lineage>
        <taxon>Eukaryota</taxon>
        <taxon>Fungi</taxon>
        <taxon>Dikarya</taxon>
        <taxon>Basidiomycota</taxon>
        <taxon>Agaricomycotina</taxon>
        <taxon>Agaricomycetes</taxon>
        <taxon>Cantharellales</taxon>
        <taxon>Ceratobasidiaceae</taxon>
        <taxon>Ceratobasidium</taxon>
    </lineage>
</organism>
<evidence type="ECO:0000256" key="2">
    <source>
        <dbReference type="ARBA" id="ARBA00022857"/>
    </source>
</evidence>
<keyword evidence="2" id="KW-0521">NADP</keyword>
<dbReference type="Pfam" id="PF13561">
    <property type="entry name" value="adh_short_C2"/>
    <property type="match status" value="1"/>
</dbReference>
<dbReference type="PROSITE" id="PS00061">
    <property type="entry name" value="ADH_SHORT"/>
    <property type="match status" value="1"/>
</dbReference>
<reference evidence="3 4" key="1">
    <citation type="journal article" date="2019" name="Fungal Biol. Biotechnol.">
        <title>Draft genome sequence of fastidious pathogen Ceratobasidium theobromae, which causes vascular-streak dieback in Theobroma cacao.</title>
        <authorList>
            <person name="Ali S.S."/>
            <person name="Asman A."/>
            <person name="Shao J."/>
            <person name="Firmansyah A.P."/>
            <person name="Susilo A.W."/>
            <person name="Rosmana A."/>
            <person name="McMahon P."/>
            <person name="Junaid M."/>
            <person name="Guest D."/>
            <person name="Kheng T.Y."/>
            <person name="Meinhardt L.W."/>
            <person name="Bailey B.A."/>
        </authorList>
    </citation>
    <scope>NUCLEOTIDE SEQUENCE [LARGE SCALE GENOMIC DNA]</scope>
    <source>
        <strain evidence="3 4">CT2</strain>
    </source>
</reference>
<dbReference type="PANTHER" id="PTHR42760:SF121">
    <property type="entry name" value="3-OXOACYL-(ACYL-CARRIER-PROTEIN) REDUCTASE"/>
    <property type="match status" value="1"/>
</dbReference>
<proteinExistence type="inferred from homology"/>
<name>A0A5N5QIK1_9AGAM</name>
<evidence type="ECO:0000313" key="3">
    <source>
        <dbReference type="EMBL" id="KAB5591582.1"/>
    </source>
</evidence>
<protein>
    <submittedName>
        <fullName evidence="3">Diacetyl reductase (S)-acetoin forming</fullName>
    </submittedName>
</protein>
<comment type="similarity">
    <text evidence="1">Belongs to the short-chain dehydrogenases/reductases (SDR) family.</text>
</comment>
<dbReference type="FunFam" id="3.40.50.720:FF:000084">
    <property type="entry name" value="Short-chain dehydrogenase reductase"/>
    <property type="match status" value="1"/>
</dbReference>
<evidence type="ECO:0000313" key="4">
    <source>
        <dbReference type="Proteomes" id="UP000383932"/>
    </source>
</evidence>
<dbReference type="SUPFAM" id="SSF51735">
    <property type="entry name" value="NAD(P)-binding Rossmann-fold domains"/>
    <property type="match status" value="1"/>
</dbReference>
<dbReference type="AlphaFoldDB" id="A0A5N5QIK1"/>
<dbReference type="OrthoDB" id="5327538at2759"/>
<dbReference type="InterPro" id="IPR002347">
    <property type="entry name" value="SDR_fam"/>
</dbReference>
<dbReference type="InterPro" id="IPR020904">
    <property type="entry name" value="Sc_DH/Rdtase_CS"/>
</dbReference>